<evidence type="ECO:0000256" key="1">
    <source>
        <dbReference type="ARBA" id="ARBA00008791"/>
    </source>
</evidence>
<dbReference type="InterPro" id="IPR006015">
    <property type="entry name" value="Universal_stress_UspA"/>
</dbReference>
<feature type="domain" description="UspA" evidence="2">
    <location>
        <begin position="273"/>
        <end position="394"/>
    </location>
</feature>
<sequence>MTDIPLNAIVGSSGRYKEFTRDFLPGKTVDADRWIRVKLAMIGARGVPPIEAYRIGDVYFVLDGNHRVSVAREMGLTHLEGYVTEVKTRLALSANVRPDDLIVQAEYTDFLERTQQDVLRPDADLRLTASGRYPILLEHIDVHRYYLGLDQRREIPYAEAFTSWFDNVYLPVVQVIRERGLLRDFPERTETDLYLWISQHRGELEKALGWQISADTTARDLKPHHDAGHRSIPARERLLQVLTVDQHPATQRVPTAEQLRPRPERKDRVVDALLVAIDGEESGWNALDQALLTARQENARLLGLHVVPTEDRRSSPQVKAIEEAFEQRCRNAQISGRLAVDVGKTAETICKRARWADLVITGLVPPAKGGIRTRLGSEFRTLMRCCPRSVLVVPGKYGPPQHALLAYDGGPKSEAALYAATYLAGWRSLTLAIVTVSDSVQRASRIQAPARSYLEQHSIQAEWIPRKGPVAQRILQEAREREIDLILMGGYGSIAMVEAVFGSTVDDVLRMSKSPVLILM</sequence>
<dbReference type="Pfam" id="PF00582">
    <property type="entry name" value="Usp"/>
    <property type="match status" value="2"/>
</dbReference>
<reference evidence="4" key="1">
    <citation type="journal article" date="2020" name="Microbiol. Resour. Announc.">
        <title>Draft Genome Sequences of Thiorhodococcus mannitoliphagus and Thiorhodococcus minor, Purple Sulfur Photosynthetic Bacteria in the Gammaproteobacterial Family Chromatiaceae.</title>
        <authorList>
            <person name="Aviles F.A."/>
            <person name="Meyer T.E."/>
            <person name="Kyndt J.A."/>
        </authorList>
    </citation>
    <scope>NUCLEOTIDE SEQUENCE [LARGE SCALE GENOMIC DNA]</scope>
    <source>
        <strain evidence="4">DSM 18266</strain>
    </source>
</reference>
<evidence type="ECO:0000313" key="4">
    <source>
        <dbReference type="Proteomes" id="UP000471640"/>
    </source>
</evidence>
<evidence type="ECO:0000313" key="3">
    <source>
        <dbReference type="EMBL" id="NEX20982.1"/>
    </source>
</evidence>
<comment type="caution">
    <text evidence="3">The sequence shown here is derived from an EMBL/GenBank/DDBJ whole genome shotgun (WGS) entry which is preliminary data.</text>
</comment>
<reference evidence="3 4" key="2">
    <citation type="submission" date="2020-02" db="EMBL/GenBank/DDBJ databases">
        <title>Genome sequences of Thiorhodococcus mannitoliphagus and Thiorhodococcus minor, purple sulfur photosynthetic bacteria in the gammaproteobacterial family, Chromatiaceae.</title>
        <authorList>
            <person name="Aviles F.A."/>
            <person name="Meyer T.E."/>
            <person name="Kyndt J.A."/>
        </authorList>
    </citation>
    <scope>NUCLEOTIDE SEQUENCE [LARGE SCALE GENOMIC DNA]</scope>
    <source>
        <strain evidence="3 4">DSM 18266</strain>
    </source>
</reference>
<dbReference type="EMBL" id="JAAIJR010000041">
    <property type="protein sequence ID" value="NEX20982.1"/>
    <property type="molecule type" value="Genomic_DNA"/>
</dbReference>
<dbReference type="PRINTS" id="PR01438">
    <property type="entry name" value="UNVRSLSTRESS"/>
</dbReference>
<name>A0A6P1DXX0_9GAMM</name>
<dbReference type="Proteomes" id="UP000471640">
    <property type="component" value="Unassembled WGS sequence"/>
</dbReference>
<organism evidence="3 4">
    <name type="scientific">Thiorhodococcus mannitoliphagus</name>
    <dbReference type="NCBI Taxonomy" id="329406"/>
    <lineage>
        <taxon>Bacteria</taxon>
        <taxon>Pseudomonadati</taxon>
        <taxon>Pseudomonadota</taxon>
        <taxon>Gammaproteobacteria</taxon>
        <taxon>Chromatiales</taxon>
        <taxon>Chromatiaceae</taxon>
        <taxon>Thiorhodococcus</taxon>
    </lineage>
</organism>
<gene>
    <name evidence="3" type="ORF">G3480_11775</name>
</gene>
<evidence type="ECO:0000259" key="2">
    <source>
        <dbReference type="Pfam" id="PF00582"/>
    </source>
</evidence>
<dbReference type="RefSeq" id="WP_164654082.1">
    <property type="nucleotide sequence ID" value="NZ_JAAIJR010000041.1"/>
</dbReference>
<dbReference type="AlphaFoldDB" id="A0A6P1DXX0"/>
<dbReference type="InterPro" id="IPR006016">
    <property type="entry name" value="UspA"/>
</dbReference>
<dbReference type="PANTHER" id="PTHR43010">
    <property type="entry name" value="UNIVERSAL STRESS PROTEIN SLR1230"/>
    <property type="match status" value="1"/>
</dbReference>
<keyword evidence="4" id="KW-1185">Reference proteome</keyword>
<accession>A0A6P1DXX0</accession>
<dbReference type="InterPro" id="IPR051688">
    <property type="entry name" value="USP_A"/>
</dbReference>
<dbReference type="PANTHER" id="PTHR43010:SF1">
    <property type="entry name" value="USPA DOMAIN-CONTAINING PROTEIN"/>
    <property type="match status" value="1"/>
</dbReference>
<dbReference type="Gene3D" id="3.40.50.12370">
    <property type="match status" value="1"/>
</dbReference>
<proteinExistence type="inferred from homology"/>
<dbReference type="SUPFAM" id="SSF52402">
    <property type="entry name" value="Adenine nucleotide alpha hydrolases-like"/>
    <property type="match status" value="2"/>
</dbReference>
<dbReference type="CDD" id="cd00293">
    <property type="entry name" value="USP-like"/>
    <property type="match status" value="2"/>
</dbReference>
<feature type="domain" description="UspA" evidence="2">
    <location>
        <begin position="402"/>
        <end position="518"/>
    </location>
</feature>
<comment type="similarity">
    <text evidence="1">Belongs to the universal stress protein A family.</text>
</comment>
<dbReference type="InterPro" id="IPR036086">
    <property type="entry name" value="ParB/Sulfiredoxin_sf"/>
</dbReference>
<dbReference type="SUPFAM" id="SSF110849">
    <property type="entry name" value="ParB/Sulfiredoxin"/>
    <property type="match status" value="1"/>
</dbReference>
<protein>
    <submittedName>
        <fullName evidence="3">Universal stress protein</fullName>
    </submittedName>
</protein>